<sequence length="336" mass="33205">MTLDAPDEAGDPPTTQLRAVQATAGADAGPYGGAGTHGGAAGPYEPVGAGKAGAYEARTQVIPAYGTEPAGYGSEAYGPDAYGSDAYGPEGGAHETMPLLLGGADGSGPGGGGRERPGRRRGALVAVVAAAAVVGTAALAAAVLRGEDPDDRALAPEVTTSASLNLTVSEEPSPSSSSPKASRTPSRTPSPTTSSPTATPSTASPSATTATTGPTQGPTATGSPSATGGAAPSAGGTTAPATSAAPPTAPTSPPRTDAPAGAVLSVGDTGPEVQDLQRRLRYLWVYLGEIDGVYGDEVRAAVASFQGRLWPPVEEPGVYDADTRRKLERETRGMND</sequence>
<feature type="region of interest" description="Disordered" evidence="1">
    <location>
        <begin position="147"/>
        <end position="273"/>
    </location>
</feature>
<keyword evidence="5" id="KW-1185">Reference proteome</keyword>
<accession>A0ABQ3P8B6</accession>
<keyword evidence="2" id="KW-1133">Transmembrane helix</keyword>
<dbReference type="InterPro" id="IPR036366">
    <property type="entry name" value="PGBDSf"/>
</dbReference>
<feature type="compositionally biased region" description="Acidic residues" evidence="1">
    <location>
        <begin position="1"/>
        <end position="10"/>
    </location>
</feature>
<organism evidence="4 5">
    <name type="scientific">Streptomyces hydrogenans</name>
    <dbReference type="NCBI Taxonomy" id="1873719"/>
    <lineage>
        <taxon>Bacteria</taxon>
        <taxon>Bacillati</taxon>
        <taxon>Actinomycetota</taxon>
        <taxon>Actinomycetes</taxon>
        <taxon>Kitasatosporales</taxon>
        <taxon>Streptomycetaceae</taxon>
        <taxon>Streptomyces</taxon>
    </lineage>
</organism>
<feature type="compositionally biased region" description="Low complexity" evidence="1">
    <location>
        <begin position="172"/>
        <end position="246"/>
    </location>
</feature>
<feature type="compositionally biased region" description="Gly residues" evidence="1">
    <location>
        <begin position="30"/>
        <end position="41"/>
    </location>
</feature>
<evidence type="ECO:0000313" key="5">
    <source>
        <dbReference type="Proteomes" id="UP001052739"/>
    </source>
</evidence>
<keyword evidence="2" id="KW-0812">Transmembrane</keyword>
<dbReference type="SUPFAM" id="SSF47090">
    <property type="entry name" value="PGBD-like"/>
    <property type="match status" value="1"/>
</dbReference>
<evidence type="ECO:0000313" key="4">
    <source>
        <dbReference type="EMBL" id="GHI21267.1"/>
    </source>
</evidence>
<dbReference type="Gene3D" id="1.10.101.10">
    <property type="entry name" value="PGBD-like superfamily/PGBD"/>
    <property type="match status" value="1"/>
</dbReference>
<feature type="region of interest" description="Disordered" evidence="1">
    <location>
        <begin position="1"/>
        <end position="50"/>
    </location>
</feature>
<dbReference type="Pfam" id="PF01471">
    <property type="entry name" value="PG_binding_1"/>
    <property type="match status" value="1"/>
</dbReference>
<feature type="compositionally biased region" description="Polar residues" evidence="1">
    <location>
        <begin position="158"/>
        <end position="170"/>
    </location>
</feature>
<dbReference type="InterPro" id="IPR002477">
    <property type="entry name" value="Peptidoglycan-bd-like"/>
</dbReference>
<feature type="region of interest" description="Disordered" evidence="1">
    <location>
        <begin position="92"/>
        <end position="120"/>
    </location>
</feature>
<gene>
    <name evidence="4" type="ORF">Shyd_26380</name>
</gene>
<keyword evidence="2" id="KW-0472">Membrane</keyword>
<dbReference type="Proteomes" id="UP001052739">
    <property type="component" value="Unassembled WGS sequence"/>
</dbReference>
<evidence type="ECO:0000256" key="1">
    <source>
        <dbReference type="SAM" id="MobiDB-lite"/>
    </source>
</evidence>
<name>A0ABQ3P8B6_9ACTN</name>
<comment type="caution">
    <text evidence="4">The sequence shown here is derived from an EMBL/GenBank/DDBJ whole genome shotgun (WGS) entry which is preliminary data.</text>
</comment>
<reference evidence="4" key="1">
    <citation type="submission" date="2024-05" db="EMBL/GenBank/DDBJ databases">
        <title>Whole genome shotgun sequence of Streptomyces hydrogenans NBRC 13475.</title>
        <authorList>
            <person name="Komaki H."/>
            <person name="Tamura T."/>
        </authorList>
    </citation>
    <scope>NUCLEOTIDE SEQUENCE</scope>
    <source>
        <strain evidence="4">NBRC 13475</strain>
    </source>
</reference>
<protein>
    <recommendedName>
        <fullName evidence="3">Peptidoglycan binding-like domain-containing protein</fullName>
    </recommendedName>
</protein>
<feature type="domain" description="Peptidoglycan binding-like" evidence="3">
    <location>
        <begin position="269"/>
        <end position="327"/>
    </location>
</feature>
<proteinExistence type="predicted"/>
<evidence type="ECO:0000256" key="2">
    <source>
        <dbReference type="SAM" id="Phobius"/>
    </source>
</evidence>
<dbReference type="EMBL" id="BNDW01000019">
    <property type="protein sequence ID" value="GHI21267.1"/>
    <property type="molecule type" value="Genomic_DNA"/>
</dbReference>
<evidence type="ECO:0000259" key="3">
    <source>
        <dbReference type="Pfam" id="PF01471"/>
    </source>
</evidence>
<feature type="transmembrane region" description="Helical" evidence="2">
    <location>
        <begin position="123"/>
        <end position="144"/>
    </location>
</feature>
<dbReference type="InterPro" id="IPR036365">
    <property type="entry name" value="PGBD-like_sf"/>
</dbReference>
<feature type="compositionally biased region" description="Gly residues" evidence="1">
    <location>
        <begin position="103"/>
        <end position="112"/>
    </location>
</feature>